<feature type="compositionally biased region" description="Basic and acidic residues" evidence="19">
    <location>
        <begin position="286"/>
        <end position="297"/>
    </location>
</feature>
<dbReference type="Pfam" id="PF07686">
    <property type="entry name" value="V-set"/>
    <property type="match status" value="1"/>
</dbReference>
<evidence type="ECO:0000256" key="13">
    <source>
        <dbReference type="ARBA" id="ARBA00023136"/>
    </source>
</evidence>
<evidence type="ECO:0000256" key="12">
    <source>
        <dbReference type="ARBA" id="ARBA00022989"/>
    </source>
</evidence>
<dbReference type="GO" id="GO:0007155">
    <property type="term" value="P:cell adhesion"/>
    <property type="evidence" value="ECO:0007669"/>
    <property type="project" value="InterPro"/>
</dbReference>
<dbReference type="InterPro" id="IPR003599">
    <property type="entry name" value="Ig_sub"/>
</dbReference>
<reference evidence="22 23" key="1">
    <citation type="submission" date="2020-02" db="EMBL/GenBank/DDBJ databases">
        <title>Esox lucius (northern pike) genome, fEsoLuc1, primary haplotype.</title>
        <authorList>
            <person name="Myers G."/>
            <person name="Karagic N."/>
            <person name="Meyer A."/>
            <person name="Pippel M."/>
            <person name="Reichard M."/>
            <person name="Winkler S."/>
            <person name="Tracey A."/>
            <person name="Sims Y."/>
            <person name="Howe K."/>
            <person name="Rhie A."/>
            <person name="Formenti G."/>
            <person name="Durbin R."/>
            <person name="Fedrigo O."/>
            <person name="Jarvis E.D."/>
        </authorList>
    </citation>
    <scope>NUCLEOTIDE SEQUENCE [LARGE SCALE GENOMIC DNA]</scope>
</reference>
<evidence type="ECO:0000259" key="21">
    <source>
        <dbReference type="PROSITE" id="PS50835"/>
    </source>
</evidence>
<dbReference type="Gene3D" id="2.60.40.10">
    <property type="entry name" value="Immunoglobulins"/>
    <property type="match status" value="2"/>
</dbReference>
<evidence type="ECO:0000256" key="5">
    <source>
        <dbReference type="ARBA" id="ARBA00022427"/>
    </source>
</evidence>
<dbReference type="FunFam" id="2.60.40.10:FF:000342">
    <property type="entry name" value="Junctional adhesion molecule A"/>
    <property type="match status" value="1"/>
</dbReference>
<dbReference type="GO" id="GO:0005886">
    <property type="term" value="C:plasma membrane"/>
    <property type="evidence" value="ECO:0007669"/>
    <property type="project" value="UniProtKB-SubCell"/>
</dbReference>
<keyword evidence="12 20" id="KW-1133">Transmembrane helix</keyword>
<dbReference type="PROSITE" id="PS50835">
    <property type="entry name" value="IG_LIKE"/>
    <property type="match status" value="2"/>
</dbReference>
<evidence type="ECO:0000313" key="22">
    <source>
        <dbReference type="Ensembl" id="ENSELUP00000083738.1"/>
    </source>
</evidence>
<dbReference type="GO" id="GO:0005923">
    <property type="term" value="C:bicellular tight junction"/>
    <property type="evidence" value="ECO:0007669"/>
    <property type="project" value="UniProtKB-SubCell"/>
</dbReference>
<dbReference type="GeneTree" id="ENSGT00940000159186"/>
<reference evidence="22" key="2">
    <citation type="submission" date="2025-08" db="UniProtKB">
        <authorList>
            <consortium name="Ensembl"/>
        </authorList>
    </citation>
    <scope>IDENTIFICATION</scope>
</reference>
<dbReference type="InterPro" id="IPR042456">
    <property type="entry name" value="F11R"/>
</dbReference>
<dbReference type="Pfam" id="PF13927">
    <property type="entry name" value="Ig_3"/>
    <property type="match status" value="1"/>
</dbReference>
<dbReference type="GO" id="GO:0090559">
    <property type="term" value="P:regulation of membrane permeability"/>
    <property type="evidence" value="ECO:0007669"/>
    <property type="project" value="TreeGrafter"/>
</dbReference>
<keyword evidence="7" id="KW-0597">Phosphoprotein</keyword>
<keyword evidence="14" id="KW-1015">Disulfide bond</keyword>
<feature type="domain" description="Ig-like" evidence="21">
    <location>
        <begin position="133"/>
        <end position="229"/>
    </location>
</feature>
<protein>
    <recommendedName>
        <fullName evidence="4">Junctional adhesion molecule A</fullName>
    </recommendedName>
    <alternativeName>
        <fullName evidence="17">Junctional adhesion molecule 1</fullName>
    </alternativeName>
</protein>
<dbReference type="PANTHER" id="PTHR45113">
    <property type="entry name" value="JUNCTIONAL ADHESION MOLECULE A"/>
    <property type="match status" value="1"/>
</dbReference>
<evidence type="ECO:0000256" key="17">
    <source>
        <dbReference type="ARBA" id="ARBA00030590"/>
    </source>
</evidence>
<dbReference type="InterPro" id="IPR036179">
    <property type="entry name" value="Ig-like_dom_sf"/>
</dbReference>
<keyword evidence="8 20" id="KW-0812">Transmembrane</keyword>
<dbReference type="Proteomes" id="UP000265140">
    <property type="component" value="Chromosome 7"/>
</dbReference>
<evidence type="ECO:0000256" key="18">
    <source>
        <dbReference type="ARBA" id="ARBA00046718"/>
    </source>
</evidence>
<evidence type="ECO:0000256" key="16">
    <source>
        <dbReference type="ARBA" id="ARBA00023319"/>
    </source>
</evidence>
<keyword evidence="15" id="KW-0325">Glycoprotein</keyword>
<evidence type="ECO:0000256" key="4">
    <source>
        <dbReference type="ARBA" id="ARBA00016608"/>
    </source>
</evidence>
<dbReference type="SMART" id="SM00408">
    <property type="entry name" value="IGc2"/>
    <property type="match status" value="2"/>
</dbReference>
<proteinExistence type="inferred from homology"/>
<dbReference type="SUPFAM" id="SSF48726">
    <property type="entry name" value="Immunoglobulin"/>
    <property type="match status" value="2"/>
</dbReference>
<dbReference type="InterPro" id="IPR003598">
    <property type="entry name" value="Ig_sub2"/>
</dbReference>
<keyword evidence="11" id="KW-0965">Cell junction</keyword>
<feature type="domain" description="Ig-like" evidence="21">
    <location>
        <begin position="24"/>
        <end position="128"/>
    </location>
</feature>
<dbReference type="GO" id="GO:0090557">
    <property type="term" value="P:establishment of endothelial intestinal barrier"/>
    <property type="evidence" value="ECO:0007669"/>
    <property type="project" value="TreeGrafter"/>
</dbReference>
<dbReference type="SMART" id="SM00409">
    <property type="entry name" value="IG"/>
    <property type="match status" value="2"/>
</dbReference>
<evidence type="ECO:0000256" key="19">
    <source>
        <dbReference type="SAM" id="MobiDB-lite"/>
    </source>
</evidence>
<evidence type="ECO:0000256" key="9">
    <source>
        <dbReference type="ARBA" id="ARBA00022729"/>
    </source>
</evidence>
<comment type="subunit">
    <text evidence="18">Interacts with the ninth PDZ domain of MPDZ. Interacts with the first PDZ domain of PARD3. The association between PARD3 and PARD6B probably disrupts this interaction. Interacts with ITGAL (via I-domain). Interacts with CD151.</text>
</comment>
<keyword evidence="16" id="KW-0393">Immunoglobulin domain</keyword>
<comment type="similarity">
    <text evidence="3">Belongs to the immunoglobulin superfamily.</text>
</comment>
<name>A0AAY5K433_ESOLU</name>
<comment type="subcellular location">
    <subcellularLocation>
        <location evidence="2">Cell junction</location>
        <location evidence="2">Tight junction</location>
    </subcellularLocation>
    <subcellularLocation>
        <location evidence="1">Cell membrane</location>
        <topology evidence="1">Single-pass type I membrane protein</topology>
    </subcellularLocation>
</comment>
<evidence type="ECO:0000256" key="8">
    <source>
        <dbReference type="ARBA" id="ARBA00022692"/>
    </source>
</evidence>
<evidence type="ECO:0000313" key="23">
    <source>
        <dbReference type="Proteomes" id="UP000265140"/>
    </source>
</evidence>
<reference evidence="22" key="3">
    <citation type="submission" date="2025-09" db="UniProtKB">
        <authorList>
            <consortium name="Ensembl"/>
        </authorList>
    </citation>
    <scope>IDENTIFICATION</scope>
</reference>
<dbReference type="PANTHER" id="PTHR45113:SF1">
    <property type="entry name" value="JUNCTIONAL ADHESION MOLECULE A"/>
    <property type="match status" value="1"/>
</dbReference>
<keyword evidence="13 20" id="KW-0472">Membrane</keyword>
<feature type="region of interest" description="Disordered" evidence="19">
    <location>
        <begin position="271"/>
        <end position="303"/>
    </location>
</feature>
<dbReference type="GO" id="GO:0050892">
    <property type="term" value="P:intestinal absorption"/>
    <property type="evidence" value="ECO:0007669"/>
    <property type="project" value="TreeGrafter"/>
</dbReference>
<evidence type="ECO:0000256" key="2">
    <source>
        <dbReference type="ARBA" id="ARBA00004435"/>
    </source>
</evidence>
<dbReference type="AlphaFoldDB" id="A0AAY5K433"/>
<evidence type="ECO:0000256" key="15">
    <source>
        <dbReference type="ARBA" id="ARBA00023180"/>
    </source>
</evidence>
<feature type="transmembrane region" description="Helical" evidence="20">
    <location>
        <begin position="237"/>
        <end position="261"/>
    </location>
</feature>
<keyword evidence="10" id="KW-0677">Repeat</keyword>
<organism evidence="22 23">
    <name type="scientific">Esox lucius</name>
    <name type="common">Northern pike</name>
    <dbReference type="NCBI Taxonomy" id="8010"/>
    <lineage>
        <taxon>Eukaryota</taxon>
        <taxon>Metazoa</taxon>
        <taxon>Chordata</taxon>
        <taxon>Craniata</taxon>
        <taxon>Vertebrata</taxon>
        <taxon>Euteleostomi</taxon>
        <taxon>Actinopterygii</taxon>
        <taxon>Neopterygii</taxon>
        <taxon>Teleostei</taxon>
        <taxon>Protacanthopterygii</taxon>
        <taxon>Esociformes</taxon>
        <taxon>Esocidae</taxon>
        <taxon>Esox</taxon>
    </lineage>
</organism>
<dbReference type="InterPro" id="IPR007110">
    <property type="entry name" value="Ig-like_dom"/>
</dbReference>
<evidence type="ECO:0000256" key="14">
    <source>
        <dbReference type="ARBA" id="ARBA00023157"/>
    </source>
</evidence>
<evidence type="ECO:0000256" key="3">
    <source>
        <dbReference type="ARBA" id="ARBA00008637"/>
    </source>
</evidence>
<evidence type="ECO:0000256" key="1">
    <source>
        <dbReference type="ARBA" id="ARBA00004251"/>
    </source>
</evidence>
<keyword evidence="5" id="KW-0796">Tight junction</keyword>
<sequence length="303" mass="33305">MCWRLYVMSHFSCPMTAPCFPSSPGVEAFDVTTSNPNVKVKENQGADLTCKYTADFGIGARVEWKFRDMAGSQIYVIFDGKPTAQYASRVTVSSGLLRFSSVTRKDNGEYNCEVSGNQQFKEVTVTLTVLVPPAVPICRVPSTATTGRMVLLSCHDPEGSPPPTYTWFKDKTPLPADPSQFPAFSNYTYKLNTANSHLEYPSISLMDTGDYYCQSENEAGPPQVCAPLRMVVRDVNVGGIVAGVIVALLAIVLLFLALWYAHRKGYLPRKTKGKPKPSVVYQPASEHGDEGDGEFRQKSSFVV</sequence>
<dbReference type="InterPro" id="IPR013106">
    <property type="entry name" value="Ig_V-set"/>
</dbReference>
<evidence type="ECO:0000256" key="7">
    <source>
        <dbReference type="ARBA" id="ARBA00022553"/>
    </source>
</evidence>
<dbReference type="InterPro" id="IPR013783">
    <property type="entry name" value="Ig-like_fold"/>
</dbReference>
<evidence type="ECO:0000256" key="6">
    <source>
        <dbReference type="ARBA" id="ARBA00022475"/>
    </source>
</evidence>
<accession>A0AAY5K433</accession>
<keyword evidence="23" id="KW-1185">Reference proteome</keyword>
<keyword evidence="6" id="KW-1003">Cell membrane</keyword>
<dbReference type="Ensembl" id="ENSELUT00000100194.1">
    <property type="protein sequence ID" value="ENSELUP00000083738.1"/>
    <property type="gene ID" value="ENSELUG00000020127.3"/>
</dbReference>
<keyword evidence="9" id="KW-0732">Signal</keyword>
<evidence type="ECO:0000256" key="11">
    <source>
        <dbReference type="ARBA" id="ARBA00022949"/>
    </source>
</evidence>
<evidence type="ECO:0000256" key="10">
    <source>
        <dbReference type="ARBA" id="ARBA00022737"/>
    </source>
</evidence>
<evidence type="ECO:0000256" key="20">
    <source>
        <dbReference type="SAM" id="Phobius"/>
    </source>
</evidence>